<evidence type="ECO:0000256" key="2">
    <source>
        <dbReference type="ARBA" id="ARBA00022963"/>
    </source>
</evidence>
<feature type="short sequence motif" description="GXSXG" evidence="4">
    <location>
        <begin position="39"/>
        <end position="43"/>
    </location>
</feature>
<reference evidence="6 7" key="1">
    <citation type="journal article" date="2016" name="Nat. Commun.">
        <title>Thousands of microbial genomes shed light on interconnected biogeochemical processes in an aquifer system.</title>
        <authorList>
            <person name="Anantharaman K."/>
            <person name="Brown C.T."/>
            <person name="Hug L.A."/>
            <person name="Sharon I."/>
            <person name="Castelle C.J."/>
            <person name="Probst A.J."/>
            <person name="Thomas B.C."/>
            <person name="Singh A."/>
            <person name="Wilkins M.J."/>
            <person name="Karaoz U."/>
            <person name="Brodie E.L."/>
            <person name="Williams K.H."/>
            <person name="Hubbard S.S."/>
            <person name="Banfield J.F."/>
        </authorList>
    </citation>
    <scope>NUCLEOTIDE SEQUENCE [LARGE SCALE GENOMIC DNA]</scope>
</reference>
<feature type="active site" description="Proton acceptor" evidence="4">
    <location>
        <position position="159"/>
    </location>
</feature>
<feature type="short sequence motif" description="GXGXXG" evidence="4">
    <location>
        <begin position="12"/>
        <end position="17"/>
    </location>
</feature>
<dbReference type="InterPro" id="IPR050301">
    <property type="entry name" value="NTE"/>
</dbReference>
<dbReference type="EMBL" id="MFGO01000018">
    <property type="protein sequence ID" value="OGF40952.1"/>
    <property type="molecule type" value="Genomic_DNA"/>
</dbReference>
<sequence>MKTKKIGFALGGGGARGLSHIGVLKVLFKEGIKPDFIAGTSMGSIIGAAIACGMDIHDLEEKILNYKSKRKILKTFIDLGKPMKTLLKGNKILRYLEEEVTFHKNFVDTDIPLAITATDMSTGNPKIFRRGDIAKAVMASICVPGIFPPVEIEDSLYIDGGVINPTPIDIVKNMGADIIVAVDFMINNNQLKKNPDIVSVLIHTYEIMRTYNLRNQIFRFGHQTIIIQPVIRKTIDSFKFLDVERFIKAGEEEATKHLPEILKNLNK</sequence>
<evidence type="ECO:0000313" key="7">
    <source>
        <dbReference type="Proteomes" id="UP000177579"/>
    </source>
</evidence>
<feature type="short sequence motif" description="DGA/G" evidence="4">
    <location>
        <begin position="159"/>
        <end position="161"/>
    </location>
</feature>
<gene>
    <name evidence="6" type="ORF">A2531_03900</name>
</gene>
<proteinExistence type="predicted"/>
<evidence type="ECO:0000313" key="6">
    <source>
        <dbReference type="EMBL" id="OGF40952.1"/>
    </source>
</evidence>
<dbReference type="SUPFAM" id="SSF52151">
    <property type="entry name" value="FabD/lysophospholipase-like"/>
    <property type="match status" value="1"/>
</dbReference>
<dbReference type="InterPro" id="IPR016035">
    <property type="entry name" value="Acyl_Trfase/lysoPLipase"/>
</dbReference>
<dbReference type="CDD" id="cd07205">
    <property type="entry name" value="Pat_PNPLA6_PNPLA7_NTE1_like"/>
    <property type="match status" value="1"/>
</dbReference>
<feature type="active site" description="Nucleophile" evidence="4">
    <location>
        <position position="41"/>
    </location>
</feature>
<dbReference type="Gene3D" id="3.40.1090.10">
    <property type="entry name" value="Cytosolic phospholipase A2 catalytic domain"/>
    <property type="match status" value="2"/>
</dbReference>
<keyword evidence="2 4" id="KW-0442">Lipid degradation</keyword>
<evidence type="ECO:0000256" key="1">
    <source>
        <dbReference type="ARBA" id="ARBA00022801"/>
    </source>
</evidence>
<dbReference type="PANTHER" id="PTHR14226:SF29">
    <property type="entry name" value="NEUROPATHY TARGET ESTERASE SWS"/>
    <property type="match status" value="1"/>
</dbReference>
<comment type="caution">
    <text evidence="6">The sequence shown here is derived from an EMBL/GenBank/DDBJ whole genome shotgun (WGS) entry which is preliminary data.</text>
</comment>
<dbReference type="Pfam" id="PF01734">
    <property type="entry name" value="Patatin"/>
    <property type="match status" value="1"/>
</dbReference>
<dbReference type="PROSITE" id="PS51635">
    <property type="entry name" value="PNPLA"/>
    <property type="match status" value="1"/>
</dbReference>
<dbReference type="Proteomes" id="UP000177579">
    <property type="component" value="Unassembled WGS sequence"/>
</dbReference>
<dbReference type="InterPro" id="IPR002641">
    <property type="entry name" value="PNPLA_dom"/>
</dbReference>
<organism evidence="6 7">
    <name type="scientific">Candidatus Falkowbacteria bacterium RIFOXYD2_FULL_34_120</name>
    <dbReference type="NCBI Taxonomy" id="1798007"/>
    <lineage>
        <taxon>Bacteria</taxon>
        <taxon>Candidatus Falkowiibacteriota</taxon>
    </lineage>
</organism>
<evidence type="ECO:0000259" key="5">
    <source>
        <dbReference type="PROSITE" id="PS51635"/>
    </source>
</evidence>
<dbReference type="GO" id="GO:0016787">
    <property type="term" value="F:hydrolase activity"/>
    <property type="evidence" value="ECO:0007669"/>
    <property type="project" value="UniProtKB-UniRule"/>
</dbReference>
<evidence type="ECO:0000256" key="4">
    <source>
        <dbReference type="PROSITE-ProRule" id="PRU01161"/>
    </source>
</evidence>
<dbReference type="AlphaFoldDB" id="A0A1F5TPL7"/>
<evidence type="ECO:0000256" key="3">
    <source>
        <dbReference type="ARBA" id="ARBA00023098"/>
    </source>
</evidence>
<name>A0A1F5TPL7_9BACT</name>
<keyword evidence="3 4" id="KW-0443">Lipid metabolism</keyword>
<dbReference type="PANTHER" id="PTHR14226">
    <property type="entry name" value="NEUROPATHY TARGET ESTERASE/SWISS CHEESE D.MELANOGASTER"/>
    <property type="match status" value="1"/>
</dbReference>
<accession>A0A1F5TPL7</accession>
<keyword evidence="1 4" id="KW-0378">Hydrolase</keyword>
<protein>
    <recommendedName>
        <fullName evidence="5">PNPLA domain-containing protein</fullName>
    </recommendedName>
</protein>
<dbReference type="GO" id="GO:0016042">
    <property type="term" value="P:lipid catabolic process"/>
    <property type="evidence" value="ECO:0007669"/>
    <property type="project" value="UniProtKB-UniRule"/>
</dbReference>
<feature type="domain" description="PNPLA" evidence="5">
    <location>
        <begin position="8"/>
        <end position="172"/>
    </location>
</feature>